<dbReference type="PANTHER" id="PTHR42709">
    <property type="entry name" value="ALKALINE PHOSPHATASE LIKE PROTEIN"/>
    <property type="match status" value="1"/>
</dbReference>
<keyword evidence="6 8" id="KW-0472">Membrane</keyword>
<keyword evidence="3" id="KW-1003">Cell membrane</keyword>
<dbReference type="AlphaFoldDB" id="A0A849A1I6"/>
<keyword evidence="11" id="KW-1185">Reference proteome</keyword>
<evidence type="ECO:0000256" key="5">
    <source>
        <dbReference type="ARBA" id="ARBA00022989"/>
    </source>
</evidence>
<accession>A0A849A1I6</accession>
<comment type="similarity">
    <text evidence="2">Belongs to the DedA family.</text>
</comment>
<dbReference type="InterPro" id="IPR051311">
    <property type="entry name" value="DedA_domain"/>
</dbReference>
<dbReference type="GO" id="GO:0005886">
    <property type="term" value="C:plasma membrane"/>
    <property type="evidence" value="ECO:0007669"/>
    <property type="project" value="UniProtKB-SubCell"/>
</dbReference>
<sequence>MAGACGTWDAGSPACGSEPTWPRTARRSSFDSTAFEDRPGSVAGAVIVYALGALLGRDRVRRLADRIPLVKVTDVDRAETWFSRHGGKAVLFGRMVPLVRSFISLPAGVERMNLLRFLILTTLGSLAWNAIFVTAGYQLGQNWHLVERYTDVLQKVVIVAIVAAVTLFIVVRLRQHRNTEPAG</sequence>
<feature type="transmembrane region" description="Helical" evidence="8">
    <location>
        <begin position="152"/>
        <end position="171"/>
    </location>
</feature>
<comment type="subcellular location">
    <subcellularLocation>
        <location evidence="1">Cell membrane</location>
        <topology evidence="1">Multi-pass membrane protein</topology>
    </subcellularLocation>
</comment>
<evidence type="ECO:0000256" key="4">
    <source>
        <dbReference type="ARBA" id="ARBA00022692"/>
    </source>
</evidence>
<evidence type="ECO:0000259" key="9">
    <source>
        <dbReference type="Pfam" id="PF09335"/>
    </source>
</evidence>
<evidence type="ECO:0000256" key="8">
    <source>
        <dbReference type="SAM" id="Phobius"/>
    </source>
</evidence>
<feature type="transmembrane region" description="Helical" evidence="8">
    <location>
        <begin position="117"/>
        <end position="140"/>
    </location>
</feature>
<gene>
    <name evidence="10" type="ORF">HKD39_01600</name>
</gene>
<evidence type="ECO:0000256" key="2">
    <source>
        <dbReference type="ARBA" id="ARBA00010792"/>
    </source>
</evidence>
<dbReference type="Proteomes" id="UP000562984">
    <property type="component" value="Unassembled WGS sequence"/>
</dbReference>
<keyword evidence="4 8" id="KW-0812">Transmembrane</keyword>
<feature type="transmembrane region" description="Helical" evidence="8">
    <location>
        <begin position="39"/>
        <end position="56"/>
    </location>
</feature>
<evidence type="ECO:0000313" key="10">
    <source>
        <dbReference type="EMBL" id="NNG34435.1"/>
    </source>
</evidence>
<dbReference type="Pfam" id="PF09335">
    <property type="entry name" value="VTT_dom"/>
    <property type="match status" value="1"/>
</dbReference>
<evidence type="ECO:0000256" key="7">
    <source>
        <dbReference type="SAM" id="MobiDB-lite"/>
    </source>
</evidence>
<evidence type="ECO:0000256" key="6">
    <source>
        <dbReference type="ARBA" id="ARBA00023136"/>
    </source>
</evidence>
<feature type="region of interest" description="Disordered" evidence="7">
    <location>
        <begin position="1"/>
        <end position="24"/>
    </location>
</feature>
<evidence type="ECO:0000256" key="1">
    <source>
        <dbReference type="ARBA" id="ARBA00004651"/>
    </source>
</evidence>
<keyword evidence="5 8" id="KW-1133">Transmembrane helix</keyword>
<evidence type="ECO:0000256" key="3">
    <source>
        <dbReference type="ARBA" id="ARBA00022475"/>
    </source>
</evidence>
<proteinExistence type="inferred from homology"/>
<dbReference type="InterPro" id="IPR032816">
    <property type="entry name" value="VTT_dom"/>
</dbReference>
<name>A0A849A1I6_9ACTN</name>
<reference evidence="10 11" key="1">
    <citation type="submission" date="2020-05" db="EMBL/GenBank/DDBJ databases">
        <title>Nakamurella sp. DB0629 isolated from air conditioner.</title>
        <authorList>
            <person name="Kim D.H."/>
            <person name="Kim D.-U."/>
        </authorList>
    </citation>
    <scope>NUCLEOTIDE SEQUENCE [LARGE SCALE GENOMIC DNA]</scope>
    <source>
        <strain evidence="10 11">DB0629</strain>
    </source>
</reference>
<dbReference type="PANTHER" id="PTHR42709:SF6">
    <property type="entry name" value="UNDECAPRENYL PHOSPHATE TRANSPORTER A"/>
    <property type="match status" value="1"/>
</dbReference>
<dbReference type="RefSeq" id="WP_171198072.1">
    <property type="nucleotide sequence ID" value="NZ_JABEND010000001.1"/>
</dbReference>
<comment type="caution">
    <text evidence="10">The sequence shown here is derived from an EMBL/GenBank/DDBJ whole genome shotgun (WGS) entry which is preliminary data.</text>
</comment>
<dbReference type="EMBL" id="JABEND010000001">
    <property type="protein sequence ID" value="NNG34435.1"/>
    <property type="molecule type" value="Genomic_DNA"/>
</dbReference>
<feature type="domain" description="VTT" evidence="9">
    <location>
        <begin position="40"/>
        <end position="138"/>
    </location>
</feature>
<evidence type="ECO:0000313" key="11">
    <source>
        <dbReference type="Proteomes" id="UP000562984"/>
    </source>
</evidence>
<protein>
    <submittedName>
        <fullName evidence="10">DedA family protein</fullName>
    </submittedName>
</protein>
<organism evidence="10 11">
    <name type="scientific">Nakamurella aerolata</name>
    <dbReference type="NCBI Taxonomy" id="1656892"/>
    <lineage>
        <taxon>Bacteria</taxon>
        <taxon>Bacillati</taxon>
        <taxon>Actinomycetota</taxon>
        <taxon>Actinomycetes</taxon>
        <taxon>Nakamurellales</taxon>
        <taxon>Nakamurellaceae</taxon>
        <taxon>Nakamurella</taxon>
    </lineage>
</organism>